<dbReference type="CDD" id="cd05466">
    <property type="entry name" value="PBP2_LTTR_substrate"/>
    <property type="match status" value="1"/>
</dbReference>
<dbReference type="PANTHER" id="PTHR30346">
    <property type="entry name" value="TRANSCRIPTIONAL DUAL REGULATOR HCAR-RELATED"/>
    <property type="match status" value="1"/>
</dbReference>
<keyword evidence="3" id="KW-0238">DNA-binding</keyword>
<protein>
    <submittedName>
        <fullName evidence="7">LysR family transcriptional regulator</fullName>
    </submittedName>
</protein>
<keyword evidence="2" id="KW-0805">Transcription regulation</keyword>
<dbReference type="Gene3D" id="1.10.10.10">
    <property type="entry name" value="Winged helix-like DNA-binding domain superfamily/Winged helix DNA-binding domain"/>
    <property type="match status" value="1"/>
</dbReference>
<dbReference type="RefSeq" id="WP_317565245.1">
    <property type="nucleotide sequence ID" value="NZ_JAWLJX010000005.1"/>
</dbReference>
<dbReference type="EMBL" id="JAWLJX010000005">
    <property type="protein sequence ID" value="MDV6262972.1"/>
    <property type="molecule type" value="Genomic_DNA"/>
</dbReference>
<organism evidence="7 8">
    <name type="scientific">Rhodococcoides yunnanense</name>
    <dbReference type="NCBI Taxonomy" id="278209"/>
    <lineage>
        <taxon>Bacteria</taxon>
        <taxon>Bacillati</taxon>
        <taxon>Actinomycetota</taxon>
        <taxon>Actinomycetes</taxon>
        <taxon>Mycobacteriales</taxon>
        <taxon>Nocardiaceae</taxon>
        <taxon>Rhodococcoides</taxon>
    </lineage>
</organism>
<reference evidence="7 8" key="1">
    <citation type="submission" date="2023-10" db="EMBL/GenBank/DDBJ databases">
        <title>Development of a sustainable strategy for remediation of hydrocarbon-contaminated territories based on the waste exchange concept.</title>
        <authorList>
            <person name="Krivoruchko A."/>
        </authorList>
    </citation>
    <scope>NUCLEOTIDE SEQUENCE [LARGE SCALE GENOMIC DNA]</scope>
    <source>
        <strain evidence="7 8">IEGM 1323</strain>
    </source>
</reference>
<dbReference type="InterPro" id="IPR005119">
    <property type="entry name" value="LysR_subst-bd"/>
</dbReference>
<dbReference type="SUPFAM" id="SSF53850">
    <property type="entry name" value="Periplasmic binding protein-like II"/>
    <property type="match status" value="1"/>
</dbReference>
<evidence type="ECO:0000313" key="7">
    <source>
        <dbReference type="EMBL" id="MDV6262972.1"/>
    </source>
</evidence>
<proteinExistence type="inferred from homology"/>
<dbReference type="Gene3D" id="3.40.190.10">
    <property type="entry name" value="Periplasmic binding protein-like II"/>
    <property type="match status" value="2"/>
</dbReference>
<dbReference type="Proteomes" id="UP001185755">
    <property type="component" value="Unassembled WGS sequence"/>
</dbReference>
<evidence type="ECO:0000313" key="8">
    <source>
        <dbReference type="Proteomes" id="UP001185755"/>
    </source>
</evidence>
<name>A0ABU4BFI0_9NOCA</name>
<dbReference type="PROSITE" id="PS50931">
    <property type="entry name" value="HTH_LYSR"/>
    <property type="match status" value="1"/>
</dbReference>
<evidence type="ECO:0000256" key="1">
    <source>
        <dbReference type="ARBA" id="ARBA00009437"/>
    </source>
</evidence>
<dbReference type="InterPro" id="IPR000847">
    <property type="entry name" value="LysR_HTH_N"/>
</dbReference>
<sequence length="296" mass="31541">MSIRQYEYALAVAEEGSVTAAAEKLRVAQPSISQQIRSLEKELGVELFVRNSRGLSLTVAGRAFVKEASIAVSAARRARAAATACSGTVAGELVVVVETGLGMCQLPRAIGELRRRYPSLEVTLYEESDPQAIDRLVRTGEADLVLSSDYGHYDPNATVIGDESYVVVLCEGHPLLTEKVLTLKELASEPWVRLRRGSARDDVITHALRSQSLSVSTVARASQLATAVKLASEGLGVTLIPASAVPPGYGHLARPLDPPVSHAVRASVRSPSGPAESALLDYLGHENWCGLDLVHA</sequence>
<comment type="similarity">
    <text evidence="1">Belongs to the LysR transcriptional regulatory family.</text>
</comment>
<keyword evidence="4" id="KW-0010">Activator</keyword>
<evidence type="ECO:0000256" key="5">
    <source>
        <dbReference type="ARBA" id="ARBA00023163"/>
    </source>
</evidence>
<dbReference type="InterPro" id="IPR036388">
    <property type="entry name" value="WH-like_DNA-bd_sf"/>
</dbReference>
<keyword evidence="5" id="KW-0804">Transcription</keyword>
<comment type="caution">
    <text evidence="7">The sequence shown here is derived from an EMBL/GenBank/DDBJ whole genome shotgun (WGS) entry which is preliminary data.</text>
</comment>
<accession>A0ABU4BFI0</accession>
<dbReference type="Pfam" id="PF00126">
    <property type="entry name" value="HTH_1"/>
    <property type="match status" value="1"/>
</dbReference>
<dbReference type="PRINTS" id="PR00039">
    <property type="entry name" value="HTHLYSR"/>
</dbReference>
<dbReference type="Pfam" id="PF03466">
    <property type="entry name" value="LysR_substrate"/>
    <property type="match status" value="1"/>
</dbReference>
<evidence type="ECO:0000256" key="3">
    <source>
        <dbReference type="ARBA" id="ARBA00023125"/>
    </source>
</evidence>
<keyword evidence="8" id="KW-1185">Reference proteome</keyword>
<evidence type="ECO:0000256" key="2">
    <source>
        <dbReference type="ARBA" id="ARBA00023015"/>
    </source>
</evidence>
<evidence type="ECO:0000256" key="4">
    <source>
        <dbReference type="ARBA" id="ARBA00023159"/>
    </source>
</evidence>
<evidence type="ECO:0000259" key="6">
    <source>
        <dbReference type="PROSITE" id="PS50931"/>
    </source>
</evidence>
<dbReference type="PANTHER" id="PTHR30346:SF0">
    <property type="entry name" value="HCA OPERON TRANSCRIPTIONAL ACTIVATOR HCAR"/>
    <property type="match status" value="1"/>
</dbReference>
<gene>
    <name evidence="7" type="ORF">R3P96_16670</name>
</gene>
<dbReference type="SUPFAM" id="SSF46785">
    <property type="entry name" value="Winged helix' DNA-binding domain"/>
    <property type="match status" value="1"/>
</dbReference>
<dbReference type="InterPro" id="IPR036390">
    <property type="entry name" value="WH_DNA-bd_sf"/>
</dbReference>
<feature type="domain" description="HTH lysR-type" evidence="6">
    <location>
        <begin position="1"/>
        <end position="58"/>
    </location>
</feature>